<gene>
    <name evidence="1" type="ORF">GXP67_00895</name>
</gene>
<organism evidence="1 2">
    <name type="scientific">Rhodocytophaga rosea</name>
    <dbReference type="NCBI Taxonomy" id="2704465"/>
    <lineage>
        <taxon>Bacteria</taxon>
        <taxon>Pseudomonadati</taxon>
        <taxon>Bacteroidota</taxon>
        <taxon>Cytophagia</taxon>
        <taxon>Cytophagales</taxon>
        <taxon>Rhodocytophagaceae</taxon>
        <taxon>Rhodocytophaga</taxon>
    </lineage>
</organism>
<dbReference type="KEGG" id="rhoz:GXP67_00895"/>
<dbReference type="GO" id="GO:0004803">
    <property type="term" value="F:transposase activity"/>
    <property type="evidence" value="ECO:0007669"/>
    <property type="project" value="InterPro"/>
</dbReference>
<dbReference type="AlphaFoldDB" id="A0A6C0GCD0"/>
<dbReference type="GO" id="GO:0006313">
    <property type="term" value="P:DNA transposition"/>
    <property type="evidence" value="ECO:0007669"/>
    <property type="project" value="InterPro"/>
</dbReference>
<evidence type="ECO:0000313" key="1">
    <source>
        <dbReference type="EMBL" id="QHT65330.1"/>
    </source>
</evidence>
<name>A0A6C0GCD0_9BACT</name>
<sequence length="100" mass="11959">MNYTRIFVIKKYCWLRVAVDRYEKRFIDFILGSRGYATGQLLWQNLEAKTIRWMMSDYWKVYPQIIPAAKLIQSKKETNAVGRKTEEKHFVTPNPCSCYL</sequence>
<dbReference type="Proteomes" id="UP000480178">
    <property type="component" value="Chromosome"/>
</dbReference>
<evidence type="ECO:0000313" key="2">
    <source>
        <dbReference type="Proteomes" id="UP000480178"/>
    </source>
</evidence>
<accession>A0A6C0GCD0</accession>
<dbReference type="EMBL" id="CP048222">
    <property type="protein sequence ID" value="QHT65330.1"/>
    <property type="molecule type" value="Genomic_DNA"/>
</dbReference>
<keyword evidence="2" id="KW-1185">Reference proteome</keyword>
<protein>
    <submittedName>
        <fullName evidence="1">IS1 family transposase</fullName>
    </submittedName>
</protein>
<dbReference type="InterPro" id="IPR005063">
    <property type="entry name" value="Transposase_27"/>
</dbReference>
<dbReference type="Pfam" id="PF03400">
    <property type="entry name" value="DDE_Tnp_IS1"/>
    <property type="match status" value="1"/>
</dbReference>
<proteinExistence type="predicted"/>
<dbReference type="GO" id="GO:0003677">
    <property type="term" value="F:DNA binding"/>
    <property type="evidence" value="ECO:0007669"/>
    <property type="project" value="InterPro"/>
</dbReference>
<reference evidence="1 2" key="1">
    <citation type="submission" date="2020-01" db="EMBL/GenBank/DDBJ databases">
        <authorList>
            <person name="Kim M.K."/>
        </authorList>
    </citation>
    <scope>NUCLEOTIDE SEQUENCE [LARGE SCALE GENOMIC DNA]</scope>
    <source>
        <strain evidence="1 2">172606-1</strain>
    </source>
</reference>